<dbReference type="PANTHER" id="PTHR30012">
    <property type="entry name" value="GENERAL SECRETION PATHWAY PROTEIN"/>
    <property type="match status" value="1"/>
</dbReference>
<comment type="subcellular location">
    <subcellularLocation>
        <location evidence="1">Cell membrane</location>
        <topology evidence="1">Multi-pass membrane protein</topology>
    </subcellularLocation>
</comment>
<dbReference type="GO" id="GO:0005886">
    <property type="term" value="C:plasma membrane"/>
    <property type="evidence" value="ECO:0007669"/>
    <property type="project" value="UniProtKB-SubCell"/>
</dbReference>
<keyword evidence="4 7" id="KW-0812">Transmembrane</keyword>
<evidence type="ECO:0000256" key="3">
    <source>
        <dbReference type="ARBA" id="ARBA00022475"/>
    </source>
</evidence>
<comment type="similarity">
    <text evidence="2">Belongs to the GSP F family.</text>
</comment>
<gene>
    <name evidence="9" type="ORF">QJ522_00030</name>
</gene>
<protein>
    <submittedName>
        <fullName evidence="9">Type II secretion system F family protein</fullName>
    </submittedName>
</protein>
<accession>A0AAW6TV69</accession>
<dbReference type="AlphaFoldDB" id="A0AAW6TV69"/>
<dbReference type="Pfam" id="PF00482">
    <property type="entry name" value="T2SSF"/>
    <property type="match status" value="2"/>
</dbReference>
<feature type="domain" description="Type II secretion system protein GspF" evidence="8">
    <location>
        <begin position="197"/>
        <end position="311"/>
    </location>
</feature>
<feature type="domain" description="Type II secretion system protein GspF" evidence="8">
    <location>
        <begin position="13"/>
        <end position="125"/>
    </location>
</feature>
<evidence type="ECO:0000256" key="7">
    <source>
        <dbReference type="SAM" id="Phobius"/>
    </source>
</evidence>
<evidence type="ECO:0000256" key="2">
    <source>
        <dbReference type="ARBA" id="ARBA00005745"/>
    </source>
</evidence>
<comment type="caution">
    <text evidence="9">The sequence shown here is derived from an EMBL/GenBank/DDBJ whole genome shotgun (WGS) entry which is preliminary data.</text>
</comment>
<proteinExistence type="inferred from homology"/>
<dbReference type="RefSeq" id="WP_349242825.1">
    <property type="nucleotide sequence ID" value="NZ_JASCXX010000001.1"/>
</dbReference>
<name>A0AAW6TV69_9BACT</name>
<dbReference type="InterPro" id="IPR018076">
    <property type="entry name" value="T2SS_GspF_dom"/>
</dbReference>
<evidence type="ECO:0000259" key="8">
    <source>
        <dbReference type="Pfam" id="PF00482"/>
    </source>
</evidence>
<keyword evidence="5 7" id="KW-1133">Transmembrane helix</keyword>
<keyword evidence="10" id="KW-1185">Reference proteome</keyword>
<feature type="transmembrane region" description="Helical" evidence="7">
    <location>
        <begin position="109"/>
        <end position="126"/>
    </location>
</feature>
<dbReference type="PANTHER" id="PTHR30012:SF0">
    <property type="entry name" value="TYPE II SECRETION SYSTEM PROTEIN F-RELATED"/>
    <property type="match status" value="1"/>
</dbReference>
<feature type="transmembrane region" description="Helical" evidence="7">
    <location>
        <begin position="138"/>
        <end position="162"/>
    </location>
</feature>
<evidence type="ECO:0000313" key="10">
    <source>
        <dbReference type="Proteomes" id="UP001431776"/>
    </source>
</evidence>
<evidence type="ECO:0000256" key="6">
    <source>
        <dbReference type="ARBA" id="ARBA00023136"/>
    </source>
</evidence>
<evidence type="ECO:0000256" key="5">
    <source>
        <dbReference type="ARBA" id="ARBA00022989"/>
    </source>
</evidence>
<dbReference type="InterPro" id="IPR042094">
    <property type="entry name" value="T2SS_GspF_sf"/>
</dbReference>
<sequence length="323" mass="35765">MSSKTRLAQAYYDLSVMMDAGVPILRSLDITIEGRQGYIKQVLKRIRETVSKGSSLTEALDQHRNVFPQLDRMLIEAAETSGALGLSFKMLSEWHEFVHRITRRLQMGLIYPFFMLHIAAGVFGLPGLVLGKTSTTEYLVGTVSILMLLYVPTAIVVVCMALRERFPLLGLPLDFIVLRIPILGQAVYHMSVCRYAKAFAMMYGAGVPITEVTDRATRATGNAIVARLFAGGKDSVRAGGLAWEGYSKRLPSQYLHLFQIGEETGELDKTAEKIAEIAGDRADLLFTAFAKWLPIAVYVVIAGIIIYMIFTLWGQIYSGLPGF</sequence>
<evidence type="ECO:0000256" key="4">
    <source>
        <dbReference type="ARBA" id="ARBA00022692"/>
    </source>
</evidence>
<organism evidence="9 10">
    <name type="scientific">Anaerobaca lacustris</name>
    <dbReference type="NCBI Taxonomy" id="3044600"/>
    <lineage>
        <taxon>Bacteria</taxon>
        <taxon>Pseudomonadati</taxon>
        <taxon>Planctomycetota</taxon>
        <taxon>Phycisphaerae</taxon>
        <taxon>Sedimentisphaerales</taxon>
        <taxon>Anaerobacaceae</taxon>
        <taxon>Anaerobaca</taxon>
    </lineage>
</organism>
<keyword evidence="3" id="KW-1003">Cell membrane</keyword>
<keyword evidence="6 7" id="KW-0472">Membrane</keyword>
<evidence type="ECO:0000313" key="9">
    <source>
        <dbReference type="EMBL" id="MDI6447414.1"/>
    </source>
</evidence>
<dbReference type="EMBL" id="JASCXX010000001">
    <property type="protein sequence ID" value="MDI6447414.1"/>
    <property type="molecule type" value="Genomic_DNA"/>
</dbReference>
<dbReference type="Gene3D" id="1.20.81.30">
    <property type="entry name" value="Type II secretion system (T2SS), domain F"/>
    <property type="match status" value="2"/>
</dbReference>
<evidence type="ECO:0000256" key="1">
    <source>
        <dbReference type="ARBA" id="ARBA00004651"/>
    </source>
</evidence>
<dbReference type="Proteomes" id="UP001431776">
    <property type="component" value="Unassembled WGS sequence"/>
</dbReference>
<feature type="transmembrane region" description="Helical" evidence="7">
    <location>
        <begin position="295"/>
        <end position="316"/>
    </location>
</feature>
<reference evidence="9" key="1">
    <citation type="submission" date="2023-05" db="EMBL/GenBank/DDBJ databases">
        <title>Anaerotaeda fermentans gen. nov., sp. nov., a novel anaerobic planctomycete of the new family within the order Sedimentisphaerales isolated from Taman Peninsula, Russia.</title>
        <authorList>
            <person name="Khomyakova M.A."/>
            <person name="Merkel A.Y."/>
            <person name="Slobodkin A.I."/>
        </authorList>
    </citation>
    <scope>NUCLEOTIDE SEQUENCE</scope>
    <source>
        <strain evidence="9">M17dextr</strain>
    </source>
</reference>
<dbReference type="InterPro" id="IPR003004">
    <property type="entry name" value="GspF/PilC"/>
</dbReference>